<gene>
    <name evidence="2" type="ORF">CLG85_016520</name>
    <name evidence="3" type="ORF">CLG85_09945</name>
</gene>
<reference evidence="2" key="3">
    <citation type="submission" date="2024-05" db="EMBL/GenBank/DDBJ databases">
        <title>Yangia mangrovi SAOS 153D genome.</title>
        <authorList>
            <person name="Verma A."/>
            <person name="Pal Y."/>
            <person name="Sundharam S."/>
            <person name="Bisht B."/>
            <person name="Srinivasan K."/>
        </authorList>
    </citation>
    <scope>NUCLEOTIDE SEQUENCE</scope>
    <source>
        <strain evidence="2">SAOS 153D</strain>
    </source>
</reference>
<feature type="compositionally biased region" description="Basic residues" evidence="1">
    <location>
        <begin position="485"/>
        <end position="502"/>
    </location>
</feature>
<dbReference type="AlphaFoldDB" id="A0A2A3JWW9"/>
<dbReference type="EMBL" id="NTHN01000145">
    <property type="protein sequence ID" value="PBD19317.1"/>
    <property type="molecule type" value="Genomic_DNA"/>
</dbReference>
<feature type="compositionally biased region" description="Basic residues" evidence="1">
    <location>
        <begin position="582"/>
        <end position="598"/>
    </location>
</feature>
<sequence>MQALLLPVEQVFTEAADSLIAGRDALSFLMATLQDYRRGLDDIRGGRIEAAIDWMVARTLSASRRNAAEAQAVTAISAALTRARPRLDALARIVWMIECYASTARIVETDSTLQAGKGFSDEIRLLATRSRESYNGLLAKHEELKHRTLGLDQSQRAFGEEDLESLLAMGAGLAGKVKSSGADIRTLCANMDARQANVGKVWDRISQAISDLQIGDRFRQRLEHVVAFLSEDLERHPDEHTTSFLLQLAAAQLSATGLTLEDSLESLSRELETLSTVTSNMLDLARSMSQGEDLALASDMQALREDFSRGLALLEKSAAMRSHLDARIGDLMATVRAMETGIAELDEIRTQMRLASVNVLLRSVHSGDAGAAMQVVAKQFGELTSECARLQSEIVGELRDIETEAEALMSEESERSAPMDAIASELSELETIIQLSQALLASLRELLDEAPRARRLRSMRGGDDRATPLGAAPSRAGLESDGCRTRRRISRRYARPRRRAAKALHDGRGTRNPRQAPRRAGRNSGTGRAGSRGRDCCRRSGFRMVLTGQGFPAARRPQRPLSRAAARQALLVAHGRGERRGRSLPRRPRHRGRSLRHHGSADHGRGLDGPHDLQGRQQARDEAVASWTRRCRLGSA</sequence>
<feature type="region of interest" description="Disordered" evidence="1">
    <location>
        <begin position="571"/>
        <end position="627"/>
    </location>
</feature>
<reference evidence="4" key="2">
    <citation type="submission" date="2023-07" db="EMBL/GenBank/DDBJ databases">
        <title>Yangia mangrovi SAOS 153D genome.</title>
        <authorList>
            <person name="Verma A."/>
            <person name="Pal Y."/>
            <person name="Sundharam S."/>
            <person name="Bisht B."/>
            <person name="Srinivasan K."/>
        </authorList>
    </citation>
    <scope>NUCLEOTIDE SEQUENCE [LARGE SCALE GENOMIC DNA]</scope>
    <source>
        <strain evidence="4">SAOS 153D</strain>
    </source>
</reference>
<dbReference type="Gene3D" id="6.10.250.3200">
    <property type="match status" value="1"/>
</dbReference>
<dbReference type="SUPFAM" id="SSF58104">
    <property type="entry name" value="Methyl-accepting chemotaxis protein (MCP) signaling domain"/>
    <property type="match status" value="1"/>
</dbReference>
<evidence type="ECO:0008006" key="5">
    <source>
        <dbReference type="Google" id="ProtNLM"/>
    </source>
</evidence>
<protein>
    <recommendedName>
        <fullName evidence="5">Methyl-accepting transducer domain-containing protein</fullName>
    </recommendedName>
</protein>
<keyword evidence="4" id="KW-1185">Reference proteome</keyword>
<dbReference type="Proteomes" id="UP000217448">
    <property type="component" value="Unassembled WGS sequence"/>
</dbReference>
<evidence type="ECO:0000313" key="4">
    <source>
        <dbReference type="Proteomes" id="UP000217448"/>
    </source>
</evidence>
<dbReference type="OrthoDB" id="9816265at2"/>
<organism evidence="3">
    <name type="scientific">Alloyangia mangrovi</name>
    <dbReference type="NCBI Taxonomy" id="1779329"/>
    <lineage>
        <taxon>Bacteria</taxon>
        <taxon>Pseudomonadati</taxon>
        <taxon>Pseudomonadota</taxon>
        <taxon>Alphaproteobacteria</taxon>
        <taxon>Rhodobacterales</taxon>
        <taxon>Roseobacteraceae</taxon>
        <taxon>Alloyangia</taxon>
    </lineage>
</organism>
<name>A0A2A3JWW9_9RHOB</name>
<feature type="compositionally biased region" description="Basic and acidic residues" evidence="1">
    <location>
        <begin position="599"/>
        <end position="623"/>
    </location>
</feature>
<reference evidence="3" key="1">
    <citation type="submission" date="2017-09" db="EMBL/GenBank/DDBJ databases">
        <title>Yangia sp. SAOS 153D whole genome sequencing.</title>
        <authorList>
            <person name="Verma A."/>
            <person name="Krishnamurthi S."/>
        </authorList>
    </citation>
    <scope>NUCLEOTIDE SEQUENCE [LARGE SCALE GENOMIC DNA]</scope>
    <source>
        <strain evidence="3">SAOS 153D</strain>
    </source>
</reference>
<evidence type="ECO:0000313" key="3">
    <source>
        <dbReference type="EMBL" id="PBD19317.1"/>
    </source>
</evidence>
<accession>A0A2A3JWW9</accession>
<proteinExistence type="predicted"/>
<comment type="caution">
    <text evidence="3">The sequence shown here is derived from an EMBL/GenBank/DDBJ whole genome shotgun (WGS) entry which is preliminary data.</text>
</comment>
<evidence type="ECO:0000256" key="1">
    <source>
        <dbReference type="SAM" id="MobiDB-lite"/>
    </source>
</evidence>
<dbReference type="RefSeq" id="WP_095882118.1">
    <property type="nucleotide sequence ID" value="NZ_NTHN02000032.1"/>
</dbReference>
<dbReference type="EMBL" id="NTHN02000032">
    <property type="protein sequence ID" value="MCT4371834.1"/>
    <property type="molecule type" value="Genomic_DNA"/>
</dbReference>
<evidence type="ECO:0000313" key="2">
    <source>
        <dbReference type="EMBL" id="MCT4371834.1"/>
    </source>
</evidence>
<feature type="region of interest" description="Disordered" evidence="1">
    <location>
        <begin position="457"/>
        <end position="536"/>
    </location>
</feature>